<feature type="domain" description="FAD dependent oxidoreductase" evidence="14">
    <location>
        <begin position="13"/>
        <end position="379"/>
    </location>
</feature>
<comment type="cofactor">
    <cofactor evidence="1 13">
        <name>FAD</name>
        <dbReference type="ChEBI" id="CHEBI:57692"/>
    </cofactor>
</comment>
<organism evidence="16 17">
    <name type="scientific">Tulasnella calospora MUT 4182</name>
    <dbReference type="NCBI Taxonomy" id="1051891"/>
    <lineage>
        <taxon>Eukaryota</taxon>
        <taxon>Fungi</taxon>
        <taxon>Dikarya</taxon>
        <taxon>Basidiomycota</taxon>
        <taxon>Agaricomycotina</taxon>
        <taxon>Agaricomycetes</taxon>
        <taxon>Cantharellales</taxon>
        <taxon>Tulasnellaceae</taxon>
        <taxon>Tulasnella</taxon>
    </lineage>
</organism>
<dbReference type="OrthoDB" id="264015at2759"/>
<dbReference type="InterPro" id="IPR038299">
    <property type="entry name" value="DAO_C_sf"/>
</dbReference>
<dbReference type="EC" id="1.1.5.3" evidence="4 13"/>
<dbReference type="FunFam" id="1.10.8.870:FF:000001">
    <property type="entry name" value="Glycerol-3-phosphate dehydrogenase"/>
    <property type="match status" value="1"/>
</dbReference>
<dbReference type="InterPro" id="IPR006076">
    <property type="entry name" value="FAD-dep_OxRdtase"/>
</dbReference>
<evidence type="ECO:0000259" key="15">
    <source>
        <dbReference type="Pfam" id="PF16901"/>
    </source>
</evidence>
<dbReference type="InterPro" id="IPR011992">
    <property type="entry name" value="EF-hand-dom_pair"/>
</dbReference>
<keyword evidence="7" id="KW-0677">Repeat</keyword>
<evidence type="ECO:0000256" key="13">
    <source>
        <dbReference type="RuleBase" id="RU361217"/>
    </source>
</evidence>
<evidence type="ECO:0000256" key="7">
    <source>
        <dbReference type="ARBA" id="ARBA00022737"/>
    </source>
</evidence>
<keyword evidence="5 13" id="KW-0285">Flavoprotein</keyword>
<dbReference type="Pfam" id="PF16901">
    <property type="entry name" value="DAO_C"/>
    <property type="match status" value="1"/>
</dbReference>
<dbReference type="PROSITE" id="PS00978">
    <property type="entry name" value="FAD_G3PDH_2"/>
    <property type="match status" value="1"/>
</dbReference>
<protein>
    <recommendedName>
        <fullName evidence="4 13">Glycerol-3-phosphate dehydrogenase</fullName>
        <ecNumber evidence="4 13">1.1.5.3</ecNumber>
    </recommendedName>
</protein>
<dbReference type="InterPro" id="IPR036188">
    <property type="entry name" value="FAD/NAD-bd_sf"/>
</dbReference>
<evidence type="ECO:0000256" key="11">
    <source>
        <dbReference type="ARBA" id="ARBA00023002"/>
    </source>
</evidence>
<dbReference type="Proteomes" id="UP000054248">
    <property type="component" value="Unassembled WGS sequence"/>
</dbReference>
<dbReference type="GO" id="GO:0004368">
    <property type="term" value="F:glycerol-3-phosphate dehydrogenase (quinone) activity"/>
    <property type="evidence" value="ECO:0007669"/>
    <property type="project" value="UniProtKB-EC"/>
</dbReference>
<comment type="similarity">
    <text evidence="3 13">Belongs to the FAD-dependent glycerol-3-phosphate dehydrogenase family.</text>
</comment>
<name>A0A0C3LSV0_9AGAM</name>
<evidence type="ECO:0000256" key="6">
    <source>
        <dbReference type="ARBA" id="ARBA00022723"/>
    </source>
</evidence>
<dbReference type="GO" id="GO:0046872">
    <property type="term" value="F:metal ion binding"/>
    <property type="evidence" value="ECO:0007669"/>
    <property type="project" value="UniProtKB-KW"/>
</dbReference>
<dbReference type="GO" id="GO:0005739">
    <property type="term" value="C:mitochondrion"/>
    <property type="evidence" value="ECO:0007669"/>
    <property type="project" value="UniProtKB-SubCell"/>
</dbReference>
<dbReference type="PANTHER" id="PTHR11985:SF15">
    <property type="entry name" value="GLYCEROL-3-PHOSPHATE DEHYDROGENASE, MITOCHONDRIAL"/>
    <property type="match status" value="1"/>
</dbReference>
<dbReference type="SUPFAM" id="SSF47473">
    <property type="entry name" value="EF-hand"/>
    <property type="match status" value="1"/>
</dbReference>
<dbReference type="Pfam" id="PF01266">
    <property type="entry name" value="DAO"/>
    <property type="match status" value="1"/>
</dbReference>
<evidence type="ECO:0000313" key="16">
    <source>
        <dbReference type="EMBL" id="KIO24442.1"/>
    </source>
</evidence>
<dbReference type="AlphaFoldDB" id="A0A0C3LSV0"/>
<evidence type="ECO:0000259" key="14">
    <source>
        <dbReference type="Pfam" id="PF01266"/>
    </source>
</evidence>
<dbReference type="SUPFAM" id="SSF51905">
    <property type="entry name" value="FAD/NAD(P)-binding domain"/>
    <property type="match status" value="1"/>
</dbReference>
<evidence type="ECO:0000256" key="9">
    <source>
        <dbReference type="ARBA" id="ARBA00022837"/>
    </source>
</evidence>
<dbReference type="STRING" id="1051891.A0A0C3LSV0"/>
<dbReference type="Gene3D" id="3.50.50.60">
    <property type="entry name" value="FAD/NAD(P)-binding domain"/>
    <property type="match status" value="1"/>
</dbReference>
<keyword evidence="17" id="KW-1185">Reference proteome</keyword>
<reference evidence="16 17" key="1">
    <citation type="submission" date="2014-04" db="EMBL/GenBank/DDBJ databases">
        <authorList>
            <consortium name="DOE Joint Genome Institute"/>
            <person name="Kuo A."/>
            <person name="Girlanda M."/>
            <person name="Perotto S."/>
            <person name="Kohler A."/>
            <person name="Nagy L.G."/>
            <person name="Floudas D."/>
            <person name="Copeland A."/>
            <person name="Barry K.W."/>
            <person name="Cichocki N."/>
            <person name="Veneault-Fourrey C."/>
            <person name="LaButti K."/>
            <person name="Lindquist E.A."/>
            <person name="Lipzen A."/>
            <person name="Lundell T."/>
            <person name="Morin E."/>
            <person name="Murat C."/>
            <person name="Sun H."/>
            <person name="Tunlid A."/>
            <person name="Henrissat B."/>
            <person name="Grigoriev I.V."/>
            <person name="Hibbett D.S."/>
            <person name="Martin F."/>
            <person name="Nordberg H.P."/>
            <person name="Cantor M.N."/>
            <person name="Hua S.X."/>
        </authorList>
    </citation>
    <scope>NUCLEOTIDE SEQUENCE [LARGE SCALE GENOMIC DNA]</scope>
    <source>
        <strain evidence="16 17">MUT 4182</strain>
    </source>
</reference>
<sequence>MLNRLKDDKDEFDLLIVGGGATGAGIAVDAATRGLKVALVERDDFASGTSSKSTKLVHGGVRYLEKAVWELDYEQYKLVREALHERRTFLTTAPYLSHMLPIMLPVYKWWKLPYYWAGCKAYDFLAGKENMESSYLMSKGKALDAFPMIKSDGLVGAVVYYDGQHNDSRMNMALIMTAVKHGATVTNYTELTDLQKDKDGKITGAEVVDVLTGEKIVVKAKGVVNSTGPFCDELLALENPKDHKPIVAPSSGVHITLPNYYSPRRMGLLDAQTSDGRVIFFLPWQGNVIAGTTDSPSPVERDPKPGEEDVEWVLDEVRRYLSPDIMVRRGDVLSAWSGLRPLVRDPKAKSSQALVRNHLIHVSPSGLLTVAGGKWTTYRAMAEEAVDEAVKTFDLKPTSGCVTRDVKLVGSDGWSQNMYIKLIQNFGVETEVAQHLADDYGDRAWTVLSYAAPTGSRWPLQGVRLNSSYPYIEAEVHYATQHEYAQTAVDFIARRSRLSFLNAGTALDVLPRVIQLMGDDLNWSTARRRAEWVKARDFLVSMGLPPSVDVQKELEGVKGTLGDAGPVRNWARWWLSPWHWAKSISSAAATPLAPAKPHHSRGLFSVEDLERVKRAFANADTTISHAEVGALMKEMDLGVEGVEVNGAFIDDALRAMGVRKDERIGFEQFWQVSSDDVVHSIPDN</sequence>
<dbReference type="HOGENOM" id="CLU_015740_3_1_1"/>
<comment type="subcellular location">
    <subcellularLocation>
        <location evidence="2">Mitochondrion</location>
    </subcellularLocation>
</comment>
<keyword evidence="9" id="KW-0106">Calcium</keyword>
<gene>
    <name evidence="16" type="ORF">M407DRAFT_76925</name>
</gene>
<dbReference type="EMBL" id="KN823061">
    <property type="protein sequence ID" value="KIO24442.1"/>
    <property type="molecule type" value="Genomic_DNA"/>
</dbReference>
<dbReference type="PROSITE" id="PS00977">
    <property type="entry name" value="FAD_G3PDH_1"/>
    <property type="match status" value="1"/>
</dbReference>
<evidence type="ECO:0000256" key="12">
    <source>
        <dbReference type="ARBA" id="ARBA00023128"/>
    </source>
</evidence>
<evidence type="ECO:0000256" key="3">
    <source>
        <dbReference type="ARBA" id="ARBA00007330"/>
    </source>
</evidence>
<keyword evidence="8" id="KW-0274">FAD</keyword>
<evidence type="ECO:0000256" key="4">
    <source>
        <dbReference type="ARBA" id="ARBA00013029"/>
    </source>
</evidence>
<feature type="domain" description="Alpha-glycerophosphate oxidase C-terminal" evidence="15">
    <location>
        <begin position="401"/>
        <end position="528"/>
    </location>
</feature>
<dbReference type="InterPro" id="IPR031656">
    <property type="entry name" value="DAO_C"/>
</dbReference>
<dbReference type="Gene3D" id="1.10.8.870">
    <property type="entry name" value="Alpha-glycerophosphate oxidase, cap domain"/>
    <property type="match status" value="1"/>
</dbReference>
<dbReference type="InterPro" id="IPR000447">
    <property type="entry name" value="G3P_DH_FAD-dep"/>
</dbReference>
<evidence type="ECO:0000313" key="17">
    <source>
        <dbReference type="Proteomes" id="UP000054248"/>
    </source>
</evidence>
<evidence type="ECO:0000256" key="8">
    <source>
        <dbReference type="ARBA" id="ARBA00022827"/>
    </source>
</evidence>
<proteinExistence type="inferred from homology"/>
<keyword evidence="6" id="KW-0479">Metal-binding</keyword>
<dbReference type="SUPFAM" id="SSF54373">
    <property type="entry name" value="FAD-linked reductases, C-terminal domain"/>
    <property type="match status" value="1"/>
</dbReference>
<evidence type="ECO:0000256" key="5">
    <source>
        <dbReference type="ARBA" id="ARBA00022630"/>
    </source>
</evidence>
<dbReference type="PRINTS" id="PR01001">
    <property type="entry name" value="FADG3PDH"/>
</dbReference>
<reference evidence="17" key="2">
    <citation type="submission" date="2015-01" db="EMBL/GenBank/DDBJ databases">
        <title>Evolutionary Origins and Diversification of the Mycorrhizal Mutualists.</title>
        <authorList>
            <consortium name="DOE Joint Genome Institute"/>
            <consortium name="Mycorrhizal Genomics Consortium"/>
            <person name="Kohler A."/>
            <person name="Kuo A."/>
            <person name="Nagy L.G."/>
            <person name="Floudas D."/>
            <person name="Copeland A."/>
            <person name="Barry K.W."/>
            <person name="Cichocki N."/>
            <person name="Veneault-Fourrey C."/>
            <person name="LaButti K."/>
            <person name="Lindquist E.A."/>
            <person name="Lipzen A."/>
            <person name="Lundell T."/>
            <person name="Morin E."/>
            <person name="Murat C."/>
            <person name="Riley R."/>
            <person name="Ohm R."/>
            <person name="Sun H."/>
            <person name="Tunlid A."/>
            <person name="Henrissat B."/>
            <person name="Grigoriev I.V."/>
            <person name="Hibbett D.S."/>
            <person name="Martin F."/>
        </authorList>
    </citation>
    <scope>NUCLEOTIDE SEQUENCE [LARGE SCALE GENOMIC DNA]</scope>
    <source>
        <strain evidence="17">MUT 4182</strain>
    </source>
</reference>
<evidence type="ECO:0000256" key="2">
    <source>
        <dbReference type="ARBA" id="ARBA00004173"/>
    </source>
</evidence>
<accession>A0A0C3LSV0</accession>
<evidence type="ECO:0000256" key="1">
    <source>
        <dbReference type="ARBA" id="ARBA00001974"/>
    </source>
</evidence>
<evidence type="ECO:0000256" key="10">
    <source>
        <dbReference type="ARBA" id="ARBA00022946"/>
    </source>
</evidence>
<dbReference type="PANTHER" id="PTHR11985">
    <property type="entry name" value="GLYCEROL-3-PHOSPHATE DEHYDROGENASE"/>
    <property type="match status" value="1"/>
</dbReference>
<dbReference type="Gene3D" id="3.30.9.10">
    <property type="entry name" value="D-Amino Acid Oxidase, subunit A, domain 2"/>
    <property type="match status" value="1"/>
</dbReference>
<keyword evidence="11 13" id="KW-0560">Oxidoreductase</keyword>
<keyword evidence="12" id="KW-0496">Mitochondrion</keyword>
<keyword evidence="10" id="KW-0809">Transit peptide</keyword>
<dbReference type="GO" id="GO:0006072">
    <property type="term" value="P:glycerol-3-phosphate metabolic process"/>
    <property type="evidence" value="ECO:0007669"/>
    <property type="project" value="UniProtKB-UniRule"/>
</dbReference>
<comment type="catalytic activity">
    <reaction evidence="13">
        <text>a quinone + sn-glycerol 3-phosphate = dihydroxyacetone phosphate + a quinol</text>
        <dbReference type="Rhea" id="RHEA:18977"/>
        <dbReference type="ChEBI" id="CHEBI:24646"/>
        <dbReference type="ChEBI" id="CHEBI:57597"/>
        <dbReference type="ChEBI" id="CHEBI:57642"/>
        <dbReference type="ChEBI" id="CHEBI:132124"/>
        <dbReference type="EC" id="1.1.5.3"/>
    </reaction>
</comment>